<keyword evidence="1" id="KW-0812">Transmembrane</keyword>
<organism evidence="2 3">
    <name type="scientific">Mucilaginibacter auburnensis</name>
    <dbReference type="NCBI Taxonomy" id="1457233"/>
    <lineage>
        <taxon>Bacteria</taxon>
        <taxon>Pseudomonadati</taxon>
        <taxon>Bacteroidota</taxon>
        <taxon>Sphingobacteriia</taxon>
        <taxon>Sphingobacteriales</taxon>
        <taxon>Sphingobacteriaceae</taxon>
        <taxon>Mucilaginibacter</taxon>
    </lineage>
</organism>
<keyword evidence="1" id="KW-1133">Transmembrane helix</keyword>
<dbReference type="RefSeq" id="WP_100340800.1">
    <property type="nucleotide sequence ID" value="NZ_PGFJ01000001.1"/>
</dbReference>
<feature type="transmembrane region" description="Helical" evidence="1">
    <location>
        <begin position="46"/>
        <end position="66"/>
    </location>
</feature>
<name>A0A2H9VUX4_9SPHI</name>
<protein>
    <submittedName>
        <fullName evidence="2">Uncharacterized protein</fullName>
    </submittedName>
</protein>
<gene>
    <name evidence="2" type="ORF">CLV57_1631</name>
</gene>
<dbReference type="OrthoDB" id="798292at2"/>
<feature type="transmembrane region" description="Helical" evidence="1">
    <location>
        <begin position="20"/>
        <end position="39"/>
    </location>
</feature>
<dbReference type="AlphaFoldDB" id="A0A2H9VUX4"/>
<sequence>MDVNNQRTTPIPPEPKKPGMKLVGFNLLTLLGYGALSVIAGKGEGLILYALLIVIHFLFCICAAIYKRNWMWVLSAFLILAIGFSTCVGSGSL</sequence>
<reference evidence="2 3" key="1">
    <citation type="submission" date="2017-11" db="EMBL/GenBank/DDBJ databases">
        <title>Genomic Encyclopedia of Archaeal and Bacterial Type Strains, Phase II (KMG-II): From Individual Species to Whole Genera.</title>
        <authorList>
            <person name="Goeker M."/>
        </authorList>
    </citation>
    <scope>NUCLEOTIDE SEQUENCE [LARGE SCALE GENOMIC DNA]</scope>
    <source>
        <strain evidence="2 3">DSM 28175</strain>
    </source>
</reference>
<dbReference type="Proteomes" id="UP000242687">
    <property type="component" value="Unassembled WGS sequence"/>
</dbReference>
<accession>A0A2H9VUX4</accession>
<evidence type="ECO:0000313" key="3">
    <source>
        <dbReference type="Proteomes" id="UP000242687"/>
    </source>
</evidence>
<evidence type="ECO:0000313" key="2">
    <source>
        <dbReference type="EMBL" id="PJJ84617.1"/>
    </source>
</evidence>
<keyword evidence="1" id="KW-0472">Membrane</keyword>
<proteinExistence type="predicted"/>
<feature type="transmembrane region" description="Helical" evidence="1">
    <location>
        <begin position="72"/>
        <end position="91"/>
    </location>
</feature>
<comment type="caution">
    <text evidence="2">The sequence shown here is derived from an EMBL/GenBank/DDBJ whole genome shotgun (WGS) entry which is preliminary data.</text>
</comment>
<dbReference type="EMBL" id="PGFJ01000001">
    <property type="protein sequence ID" value="PJJ84617.1"/>
    <property type="molecule type" value="Genomic_DNA"/>
</dbReference>
<evidence type="ECO:0000256" key="1">
    <source>
        <dbReference type="SAM" id="Phobius"/>
    </source>
</evidence>
<keyword evidence="3" id="KW-1185">Reference proteome</keyword>